<feature type="coiled-coil region" evidence="2">
    <location>
        <begin position="246"/>
        <end position="348"/>
    </location>
</feature>
<dbReference type="Pfam" id="PF01076">
    <property type="entry name" value="Mob_Pre"/>
    <property type="match status" value="1"/>
</dbReference>
<reference evidence="3 4" key="1">
    <citation type="submission" date="2020-09" db="EMBL/GenBank/DDBJ databases">
        <title>Parvimonas S3374 sp. nov.</title>
        <authorList>
            <person name="Buhl M."/>
        </authorList>
    </citation>
    <scope>NUCLEOTIDE SEQUENCE [LARGE SCALE GENOMIC DNA]</scope>
    <source>
        <strain evidence="3 4">S3374</strain>
    </source>
</reference>
<dbReference type="NCBIfam" id="NF041497">
    <property type="entry name" value="MobV"/>
    <property type="match status" value="1"/>
</dbReference>
<comment type="caution">
    <text evidence="3">The sequence shown here is derived from an EMBL/GenBank/DDBJ whole genome shotgun (WGS) entry which is preliminary data.</text>
</comment>
<evidence type="ECO:0000256" key="1">
    <source>
        <dbReference type="ARBA" id="ARBA00010657"/>
    </source>
</evidence>
<name>A0ABS1CB20_9FIRM</name>
<sequence>MAHIEKFAKNSVGHLFAHFERKKENGEFVKFSNQEIDTTKTDQNYNLAWNRDKKQYQIYKDRLSQVQVFNRNDVKTLCSCVTTIPQDTYLKFKDNPKAIREFFEHSYKFLENRYGKQNVVSSFVHMDETTPHMHFAFIPVVFDKKKNIEKVCAKEVITKTELKTFHKDYQEYLDNNLSYECLVHTGITKENKTIKELKDDTIRNYFVSQKNAPILKDNQKTEDKPIQKVEVKKIPFLGEMIKKSDYDKLKSNFKKLNVKNSSLNEKIDVLKANNEKLTQDLAELKKSSKNIKISRLREELIDSSNEIEFLKSDLRQKDFTIKCFTDENKELKDSFKGAINEISNLNETLENFEKFIYYKTLDSSYNYYFFVENLNRLCDKSINSYLSKKIKSLNFKNLNLEQCKKILSEHEILKIRQVEITNYNKRDIQVIDDAVFEMTNSKSFETLDERINRYKEKIKSNKSITKKSRDFSL</sequence>
<dbReference type="RefSeq" id="WP_201276069.1">
    <property type="nucleotide sequence ID" value="NZ_JACVDA010000040.1"/>
</dbReference>
<dbReference type="InterPro" id="IPR001668">
    <property type="entry name" value="Mob_Pre"/>
</dbReference>
<proteinExistence type="inferred from homology"/>
<evidence type="ECO:0000256" key="2">
    <source>
        <dbReference type="SAM" id="Coils"/>
    </source>
</evidence>
<dbReference type="Gene3D" id="3.30.930.30">
    <property type="match status" value="1"/>
</dbReference>
<dbReference type="CDD" id="cd17242">
    <property type="entry name" value="MobM_relaxase"/>
    <property type="match status" value="1"/>
</dbReference>
<gene>
    <name evidence="3" type="ORF">IBJ83_08245</name>
</gene>
<dbReference type="EMBL" id="JACVDA010000040">
    <property type="protein sequence ID" value="MBK1469270.1"/>
    <property type="molecule type" value="Genomic_DNA"/>
</dbReference>
<accession>A0ABS1CB20</accession>
<dbReference type="Proteomes" id="UP000823123">
    <property type="component" value="Unassembled WGS sequence"/>
</dbReference>
<evidence type="ECO:0000313" key="4">
    <source>
        <dbReference type="Proteomes" id="UP000823123"/>
    </source>
</evidence>
<organism evidence="3 4">
    <name type="scientific">Parvimonas parva</name>
    <dbReference type="NCBI Taxonomy" id="2769485"/>
    <lineage>
        <taxon>Bacteria</taxon>
        <taxon>Bacillati</taxon>
        <taxon>Bacillota</taxon>
        <taxon>Tissierellia</taxon>
        <taxon>Tissierellales</taxon>
        <taxon>Peptoniphilaceae</taxon>
        <taxon>Parvimonas</taxon>
    </lineage>
</organism>
<keyword evidence="2" id="KW-0175">Coiled coil</keyword>
<comment type="similarity">
    <text evidence="1">Belongs to the plasmid mobilization pre family.</text>
</comment>
<keyword evidence="4" id="KW-1185">Reference proteome</keyword>
<protein>
    <submittedName>
        <fullName evidence="3">Plasmid recombination protein</fullName>
    </submittedName>
</protein>
<evidence type="ECO:0000313" key="3">
    <source>
        <dbReference type="EMBL" id="MBK1469270.1"/>
    </source>
</evidence>